<dbReference type="HAMAP" id="MF_01077">
    <property type="entry name" value="RimP"/>
    <property type="match status" value="1"/>
</dbReference>
<accession>A0ABV6ZXE9</accession>
<dbReference type="PANTHER" id="PTHR33867:SF1">
    <property type="entry name" value="RIBOSOME MATURATION FACTOR RIMP"/>
    <property type="match status" value="1"/>
</dbReference>
<comment type="function">
    <text evidence="3">Required for maturation of 30S ribosomal subunits.</text>
</comment>
<keyword evidence="7" id="KW-1185">Reference proteome</keyword>
<dbReference type="InterPro" id="IPR035956">
    <property type="entry name" value="RimP_N_sf"/>
</dbReference>
<dbReference type="Gene3D" id="3.30.300.70">
    <property type="entry name" value="RimP-like superfamily, N-terminal"/>
    <property type="match status" value="1"/>
</dbReference>
<dbReference type="SUPFAM" id="SSF75420">
    <property type="entry name" value="YhbC-like, N-terminal domain"/>
    <property type="match status" value="1"/>
</dbReference>
<keyword evidence="2 3" id="KW-0690">Ribosome biogenesis</keyword>
<evidence type="ECO:0000313" key="6">
    <source>
        <dbReference type="EMBL" id="MFC2926082.1"/>
    </source>
</evidence>
<dbReference type="InterPro" id="IPR036847">
    <property type="entry name" value="RimP_C_sf"/>
</dbReference>
<evidence type="ECO:0000259" key="4">
    <source>
        <dbReference type="Pfam" id="PF02576"/>
    </source>
</evidence>
<sequence>MKTKTTLDERLLALVEPIAMAMGFEIVRVRVMGGKRKTFQIMAERNDGTMNVEDCATLSRAVSAMLEENDPIGDEYTLEVSSPGIDRPLTAPAHFARWEGFEAKLELDRLVEGRKRFTGTLAGYEEGHVLLDMKGETETAHIPFDWIADAKLVLTDALMAADLKARGGAPEQGSEETP</sequence>
<reference evidence="7" key="1">
    <citation type="journal article" date="2019" name="Int. J. Syst. Evol. Microbiol.">
        <title>The Global Catalogue of Microorganisms (GCM) 10K type strain sequencing project: providing services to taxonomists for standard genome sequencing and annotation.</title>
        <authorList>
            <consortium name="The Broad Institute Genomics Platform"/>
            <consortium name="The Broad Institute Genome Sequencing Center for Infectious Disease"/>
            <person name="Wu L."/>
            <person name="Ma J."/>
        </authorList>
    </citation>
    <scope>NUCLEOTIDE SEQUENCE [LARGE SCALE GENOMIC DNA]</scope>
    <source>
        <strain evidence="7">KCTC 52487</strain>
    </source>
</reference>
<feature type="domain" description="Ribosome maturation factor RimP C-terminal" evidence="5">
    <location>
        <begin position="89"/>
        <end position="155"/>
    </location>
</feature>
<dbReference type="Pfam" id="PF02576">
    <property type="entry name" value="RimP_N"/>
    <property type="match status" value="1"/>
</dbReference>
<name>A0ABV6ZXE9_9PROT</name>
<proteinExistence type="inferred from homology"/>
<evidence type="ECO:0000256" key="2">
    <source>
        <dbReference type="ARBA" id="ARBA00022517"/>
    </source>
</evidence>
<evidence type="ECO:0000256" key="1">
    <source>
        <dbReference type="ARBA" id="ARBA00022490"/>
    </source>
</evidence>
<keyword evidence="1 3" id="KW-0963">Cytoplasm</keyword>
<protein>
    <recommendedName>
        <fullName evidence="3">Ribosome maturation factor RimP</fullName>
    </recommendedName>
</protein>
<dbReference type="CDD" id="cd01734">
    <property type="entry name" value="YlxS_C"/>
    <property type="match status" value="1"/>
</dbReference>
<evidence type="ECO:0000256" key="3">
    <source>
        <dbReference type="HAMAP-Rule" id="MF_01077"/>
    </source>
</evidence>
<dbReference type="EMBL" id="JBHRSV010000016">
    <property type="protein sequence ID" value="MFC2926082.1"/>
    <property type="molecule type" value="Genomic_DNA"/>
</dbReference>
<dbReference type="RefSeq" id="WP_343164402.1">
    <property type="nucleotide sequence ID" value="NZ_JBHRSV010000016.1"/>
</dbReference>
<dbReference type="InterPro" id="IPR003728">
    <property type="entry name" value="Ribosome_maturation_RimP"/>
</dbReference>
<dbReference type="SUPFAM" id="SSF74942">
    <property type="entry name" value="YhbC-like, C-terminal domain"/>
    <property type="match status" value="1"/>
</dbReference>
<comment type="similarity">
    <text evidence="3">Belongs to the RimP family.</text>
</comment>
<comment type="subcellular location">
    <subcellularLocation>
        <location evidence="3">Cytoplasm</location>
    </subcellularLocation>
</comment>
<dbReference type="InterPro" id="IPR028989">
    <property type="entry name" value="RimP_N"/>
</dbReference>
<dbReference type="PANTHER" id="PTHR33867">
    <property type="entry name" value="RIBOSOME MATURATION FACTOR RIMP"/>
    <property type="match status" value="1"/>
</dbReference>
<evidence type="ECO:0000259" key="5">
    <source>
        <dbReference type="Pfam" id="PF17384"/>
    </source>
</evidence>
<dbReference type="NCBIfam" id="NF000932">
    <property type="entry name" value="PRK00092.2-5"/>
    <property type="match status" value="1"/>
</dbReference>
<evidence type="ECO:0000313" key="7">
    <source>
        <dbReference type="Proteomes" id="UP001595379"/>
    </source>
</evidence>
<comment type="caution">
    <text evidence="6">The sequence shown here is derived from an EMBL/GenBank/DDBJ whole genome shotgun (WGS) entry which is preliminary data.</text>
</comment>
<organism evidence="6 7">
    <name type="scientific">Hyphobacterium vulgare</name>
    <dbReference type="NCBI Taxonomy" id="1736751"/>
    <lineage>
        <taxon>Bacteria</taxon>
        <taxon>Pseudomonadati</taxon>
        <taxon>Pseudomonadota</taxon>
        <taxon>Alphaproteobacteria</taxon>
        <taxon>Maricaulales</taxon>
        <taxon>Maricaulaceae</taxon>
        <taxon>Hyphobacterium</taxon>
    </lineage>
</organism>
<dbReference type="Pfam" id="PF17384">
    <property type="entry name" value="DUF150_C"/>
    <property type="match status" value="1"/>
</dbReference>
<feature type="domain" description="Ribosome maturation factor RimP N-terminal" evidence="4">
    <location>
        <begin position="14"/>
        <end position="86"/>
    </location>
</feature>
<dbReference type="InterPro" id="IPR028998">
    <property type="entry name" value="RimP_C"/>
</dbReference>
<gene>
    <name evidence="3 6" type="primary">rimP</name>
    <name evidence="6" type="ORF">ACFOOR_08185</name>
</gene>
<dbReference type="Proteomes" id="UP001595379">
    <property type="component" value="Unassembled WGS sequence"/>
</dbReference>
<dbReference type="Gene3D" id="2.30.30.180">
    <property type="entry name" value="Ribosome maturation factor RimP, C-terminal domain"/>
    <property type="match status" value="1"/>
</dbReference>